<protein>
    <submittedName>
        <fullName evidence="1">Uncharacterized protein</fullName>
    </submittedName>
</protein>
<gene>
    <name evidence="1" type="ORF">DPMN_045666</name>
</gene>
<dbReference type="EMBL" id="JAIWYP010000011">
    <property type="protein sequence ID" value="KAH3739022.1"/>
    <property type="molecule type" value="Genomic_DNA"/>
</dbReference>
<dbReference type="AlphaFoldDB" id="A0A9D4D5B9"/>
<comment type="caution">
    <text evidence="1">The sequence shown here is derived from an EMBL/GenBank/DDBJ whole genome shotgun (WGS) entry which is preliminary data.</text>
</comment>
<accession>A0A9D4D5B9</accession>
<proteinExistence type="predicted"/>
<evidence type="ECO:0000313" key="2">
    <source>
        <dbReference type="Proteomes" id="UP000828390"/>
    </source>
</evidence>
<dbReference type="Proteomes" id="UP000828390">
    <property type="component" value="Unassembled WGS sequence"/>
</dbReference>
<sequence length="129" mass="14360">MAAIDIVKTMLSICLLKVILICNGINKVILPLRPMIISTSNYLAYYAVKCSEDGETPIPFNEDDYIMAGTMDYADTSLLSDDEGFETVENKKKGKSQGRKKDVVKKQDMEVETEVGVKIETGRLLSMKT</sequence>
<organism evidence="1 2">
    <name type="scientific">Dreissena polymorpha</name>
    <name type="common">Zebra mussel</name>
    <name type="synonym">Mytilus polymorpha</name>
    <dbReference type="NCBI Taxonomy" id="45954"/>
    <lineage>
        <taxon>Eukaryota</taxon>
        <taxon>Metazoa</taxon>
        <taxon>Spiralia</taxon>
        <taxon>Lophotrochozoa</taxon>
        <taxon>Mollusca</taxon>
        <taxon>Bivalvia</taxon>
        <taxon>Autobranchia</taxon>
        <taxon>Heteroconchia</taxon>
        <taxon>Euheterodonta</taxon>
        <taxon>Imparidentia</taxon>
        <taxon>Neoheterodontei</taxon>
        <taxon>Myida</taxon>
        <taxon>Dreissenoidea</taxon>
        <taxon>Dreissenidae</taxon>
        <taxon>Dreissena</taxon>
    </lineage>
</organism>
<reference evidence="1" key="2">
    <citation type="submission" date="2020-11" db="EMBL/GenBank/DDBJ databases">
        <authorList>
            <person name="McCartney M.A."/>
            <person name="Auch B."/>
            <person name="Kono T."/>
            <person name="Mallez S."/>
            <person name="Becker A."/>
            <person name="Gohl D.M."/>
            <person name="Silverstein K.A.T."/>
            <person name="Koren S."/>
            <person name="Bechman K.B."/>
            <person name="Herman A."/>
            <person name="Abrahante J.E."/>
            <person name="Garbe J."/>
        </authorList>
    </citation>
    <scope>NUCLEOTIDE SEQUENCE</scope>
    <source>
        <strain evidence="1">Duluth1</strain>
        <tissue evidence="1">Whole animal</tissue>
    </source>
</reference>
<keyword evidence="2" id="KW-1185">Reference proteome</keyword>
<name>A0A9D4D5B9_DREPO</name>
<reference evidence="1" key="1">
    <citation type="journal article" date="2019" name="bioRxiv">
        <title>The Genome of the Zebra Mussel, Dreissena polymorpha: A Resource for Invasive Species Research.</title>
        <authorList>
            <person name="McCartney M.A."/>
            <person name="Auch B."/>
            <person name="Kono T."/>
            <person name="Mallez S."/>
            <person name="Zhang Y."/>
            <person name="Obille A."/>
            <person name="Becker A."/>
            <person name="Abrahante J.E."/>
            <person name="Garbe J."/>
            <person name="Badalamenti J.P."/>
            <person name="Herman A."/>
            <person name="Mangelson H."/>
            <person name="Liachko I."/>
            <person name="Sullivan S."/>
            <person name="Sone E.D."/>
            <person name="Koren S."/>
            <person name="Silverstein K.A.T."/>
            <person name="Beckman K.B."/>
            <person name="Gohl D.M."/>
        </authorList>
    </citation>
    <scope>NUCLEOTIDE SEQUENCE</scope>
    <source>
        <strain evidence="1">Duluth1</strain>
        <tissue evidence="1">Whole animal</tissue>
    </source>
</reference>
<evidence type="ECO:0000313" key="1">
    <source>
        <dbReference type="EMBL" id="KAH3739022.1"/>
    </source>
</evidence>